<dbReference type="PANTHER" id="PTHR20861">
    <property type="entry name" value="HOMOSERINE/4-DIPHOSPHOCYTIDYL-2-C-METHYL-D-ERYTHRITOL KINASE"/>
    <property type="match status" value="1"/>
</dbReference>
<comment type="function">
    <text evidence="12 13">Catalyzes the ATP-dependent phosphorylation of L-homoserine to L-homoserine phosphate.</text>
</comment>
<gene>
    <name evidence="13" type="primary">thrB</name>
    <name evidence="16" type="ORF">HXK00_04290</name>
</gene>
<dbReference type="GO" id="GO:0005737">
    <property type="term" value="C:cytoplasm"/>
    <property type="evidence" value="ECO:0007669"/>
    <property type="project" value="UniProtKB-SubCell"/>
</dbReference>
<evidence type="ECO:0000256" key="10">
    <source>
        <dbReference type="ARBA" id="ARBA00022840"/>
    </source>
</evidence>
<keyword evidence="6 13" id="KW-0808">Transferase</keyword>
<comment type="catalytic activity">
    <reaction evidence="11 13">
        <text>L-homoserine + ATP = O-phospho-L-homoserine + ADP + H(+)</text>
        <dbReference type="Rhea" id="RHEA:13985"/>
        <dbReference type="ChEBI" id="CHEBI:15378"/>
        <dbReference type="ChEBI" id="CHEBI:30616"/>
        <dbReference type="ChEBI" id="CHEBI:57476"/>
        <dbReference type="ChEBI" id="CHEBI:57590"/>
        <dbReference type="ChEBI" id="CHEBI:456216"/>
        <dbReference type="EC" id="2.7.1.39"/>
    </reaction>
</comment>
<evidence type="ECO:0000256" key="4">
    <source>
        <dbReference type="ARBA" id="ARBA00017858"/>
    </source>
</evidence>
<dbReference type="PROSITE" id="PS00627">
    <property type="entry name" value="GHMP_KINASES_ATP"/>
    <property type="match status" value="1"/>
</dbReference>
<evidence type="ECO:0000256" key="7">
    <source>
        <dbReference type="ARBA" id="ARBA00022697"/>
    </source>
</evidence>
<keyword evidence="7 13" id="KW-0791">Threonine biosynthesis</keyword>
<dbReference type="Pfam" id="PF00288">
    <property type="entry name" value="GHMP_kinases_N"/>
    <property type="match status" value="1"/>
</dbReference>
<protein>
    <recommendedName>
        <fullName evidence="4 13">Homoserine kinase</fullName>
        <shortName evidence="13">HK</shortName>
        <shortName evidence="13">HSK</shortName>
        <ecNumber evidence="3 13">2.7.1.39</ecNumber>
    </recommendedName>
</protein>
<dbReference type="InterPro" id="IPR006203">
    <property type="entry name" value="GHMP_knse_ATP-bd_CS"/>
</dbReference>
<dbReference type="InterPro" id="IPR014721">
    <property type="entry name" value="Ribsml_uS5_D2-typ_fold_subgr"/>
</dbReference>
<evidence type="ECO:0000256" key="3">
    <source>
        <dbReference type="ARBA" id="ARBA00012078"/>
    </source>
</evidence>
<evidence type="ECO:0000256" key="2">
    <source>
        <dbReference type="ARBA" id="ARBA00007370"/>
    </source>
</evidence>
<dbReference type="Gene3D" id="3.30.70.890">
    <property type="entry name" value="GHMP kinase, C-terminal domain"/>
    <property type="match status" value="1"/>
</dbReference>
<dbReference type="AlphaFoldDB" id="A0A929QTI3"/>
<feature type="domain" description="GHMP kinase C-terminal" evidence="15">
    <location>
        <begin position="204"/>
        <end position="277"/>
    </location>
</feature>
<evidence type="ECO:0000313" key="16">
    <source>
        <dbReference type="EMBL" id="MBF0934850.1"/>
    </source>
</evidence>
<evidence type="ECO:0000256" key="9">
    <source>
        <dbReference type="ARBA" id="ARBA00022777"/>
    </source>
</evidence>
<evidence type="ECO:0000256" key="13">
    <source>
        <dbReference type="HAMAP-Rule" id="MF_00384"/>
    </source>
</evidence>
<evidence type="ECO:0000259" key="15">
    <source>
        <dbReference type="Pfam" id="PF08544"/>
    </source>
</evidence>
<dbReference type="PANTHER" id="PTHR20861:SF1">
    <property type="entry name" value="HOMOSERINE KINASE"/>
    <property type="match status" value="1"/>
</dbReference>
<dbReference type="GO" id="GO:0005524">
    <property type="term" value="F:ATP binding"/>
    <property type="evidence" value="ECO:0007669"/>
    <property type="project" value="UniProtKB-UniRule"/>
</dbReference>
<accession>A0A929QTI3</accession>
<evidence type="ECO:0000256" key="6">
    <source>
        <dbReference type="ARBA" id="ARBA00022679"/>
    </source>
</evidence>
<keyword evidence="10 13" id="KW-0067">ATP-binding</keyword>
<dbReference type="InterPro" id="IPR020568">
    <property type="entry name" value="Ribosomal_Su5_D2-typ_SF"/>
</dbReference>
<dbReference type="SUPFAM" id="SSF55060">
    <property type="entry name" value="GHMP Kinase, C-terminal domain"/>
    <property type="match status" value="1"/>
</dbReference>
<keyword evidence="13" id="KW-0963">Cytoplasm</keyword>
<proteinExistence type="inferred from homology"/>
<evidence type="ECO:0000259" key="14">
    <source>
        <dbReference type="Pfam" id="PF00288"/>
    </source>
</evidence>
<dbReference type="Pfam" id="PF08544">
    <property type="entry name" value="GHMP_kinases_C"/>
    <property type="match status" value="1"/>
</dbReference>
<organism evidence="16 17">
    <name type="scientific">Abiotrophia defectiva</name>
    <name type="common">Streptococcus defectivus</name>
    <dbReference type="NCBI Taxonomy" id="46125"/>
    <lineage>
        <taxon>Bacteria</taxon>
        <taxon>Bacillati</taxon>
        <taxon>Bacillota</taxon>
        <taxon>Bacilli</taxon>
        <taxon>Lactobacillales</taxon>
        <taxon>Aerococcaceae</taxon>
        <taxon>Abiotrophia</taxon>
    </lineage>
</organism>
<dbReference type="PRINTS" id="PR00958">
    <property type="entry name" value="HOMSERKINASE"/>
</dbReference>
<dbReference type="PIRSF" id="PIRSF000676">
    <property type="entry name" value="Homoser_kin"/>
    <property type="match status" value="1"/>
</dbReference>
<comment type="caution">
    <text evidence="16">The sequence shown here is derived from an EMBL/GenBank/DDBJ whole genome shotgun (WGS) entry which is preliminary data.</text>
</comment>
<feature type="domain" description="GHMP kinase N-terminal" evidence="14">
    <location>
        <begin position="57"/>
        <end position="139"/>
    </location>
</feature>
<evidence type="ECO:0000256" key="1">
    <source>
        <dbReference type="ARBA" id="ARBA00005015"/>
    </source>
</evidence>
<dbReference type="EMBL" id="JABZFV010000077">
    <property type="protein sequence ID" value="MBF0934850.1"/>
    <property type="molecule type" value="Genomic_DNA"/>
</dbReference>
<dbReference type="SUPFAM" id="SSF54211">
    <property type="entry name" value="Ribosomal protein S5 domain 2-like"/>
    <property type="match status" value="1"/>
</dbReference>
<dbReference type="InterPro" id="IPR036554">
    <property type="entry name" value="GHMP_kinase_C_sf"/>
</dbReference>
<keyword evidence="8 13" id="KW-0547">Nucleotide-binding</keyword>
<keyword evidence="5 13" id="KW-0028">Amino-acid biosynthesis</keyword>
<dbReference type="GO" id="GO:0004413">
    <property type="term" value="F:homoserine kinase activity"/>
    <property type="evidence" value="ECO:0007669"/>
    <property type="project" value="UniProtKB-UniRule"/>
</dbReference>
<dbReference type="Proteomes" id="UP000757900">
    <property type="component" value="Unassembled WGS sequence"/>
</dbReference>
<evidence type="ECO:0000256" key="11">
    <source>
        <dbReference type="ARBA" id="ARBA00049375"/>
    </source>
</evidence>
<comment type="pathway">
    <text evidence="1 13">Amino-acid biosynthesis; L-threonine biosynthesis; L-threonine from L-aspartate: step 4/5.</text>
</comment>
<reference evidence="16" key="1">
    <citation type="submission" date="2020-04" db="EMBL/GenBank/DDBJ databases">
        <title>Deep metagenomics examines the oral microbiome during advanced dental caries in children, revealing novel taxa and co-occurrences with host molecules.</title>
        <authorList>
            <person name="Baker J.L."/>
            <person name="Morton J.T."/>
            <person name="Dinis M."/>
            <person name="Alvarez R."/>
            <person name="Tran N.C."/>
            <person name="Knight R."/>
            <person name="Edlund A."/>
        </authorList>
    </citation>
    <scope>NUCLEOTIDE SEQUENCE</scope>
    <source>
        <strain evidence="16">JCVI_23_bin.16</strain>
    </source>
</reference>
<sequence length="294" mass="31404">MVWQKDFPASSANLGPGFDSIGIAVDRYLRVTARPAERWQVDFETDFMAGLPQDETNLVVAVAQETAARYGKTLAPLHLTMKSQIPLTHGMGSSASAIVAGIELANDFADLGLSTFDKVRLASAKEGHPDNVGACITGGLFVGYYEPETDQLFYQVGNLEGVGVIISTPAYELSTAAARSVLPEVYSKPDSIGQNALTSVMLMAMMRGDYPTMGQLMMQDKFHEPYRQSLIAEFPAVKATALEKGAYATVISGAGPSILTLCPQERVADILAALEAAVDCQHQVVSVLPALADK</sequence>
<evidence type="ECO:0000256" key="5">
    <source>
        <dbReference type="ARBA" id="ARBA00022605"/>
    </source>
</evidence>
<evidence type="ECO:0000256" key="8">
    <source>
        <dbReference type="ARBA" id="ARBA00022741"/>
    </source>
</evidence>
<dbReference type="InterPro" id="IPR000870">
    <property type="entry name" value="Homoserine_kinase"/>
</dbReference>
<comment type="subcellular location">
    <subcellularLocation>
        <location evidence="13">Cytoplasm</location>
    </subcellularLocation>
</comment>
<dbReference type="HAMAP" id="MF_00384">
    <property type="entry name" value="Homoser_kinase"/>
    <property type="match status" value="1"/>
</dbReference>
<dbReference type="NCBIfam" id="TIGR00191">
    <property type="entry name" value="thrB"/>
    <property type="match status" value="1"/>
</dbReference>
<keyword evidence="9 13" id="KW-0418">Kinase</keyword>
<dbReference type="InterPro" id="IPR013750">
    <property type="entry name" value="GHMP_kinase_C_dom"/>
</dbReference>
<dbReference type="EC" id="2.7.1.39" evidence="3 13"/>
<dbReference type="GO" id="GO:0009088">
    <property type="term" value="P:threonine biosynthetic process"/>
    <property type="evidence" value="ECO:0007669"/>
    <property type="project" value="UniProtKB-UniRule"/>
</dbReference>
<dbReference type="Gene3D" id="3.30.230.10">
    <property type="match status" value="1"/>
</dbReference>
<dbReference type="InterPro" id="IPR006204">
    <property type="entry name" value="GHMP_kinase_N_dom"/>
</dbReference>
<evidence type="ECO:0000256" key="12">
    <source>
        <dbReference type="ARBA" id="ARBA00049954"/>
    </source>
</evidence>
<evidence type="ECO:0000313" key="17">
    <source>
        <dbReference type="Proteomes" id="UP000757900"/>
    </source>
</evidence>
<name>A0A929QTI3_ABIDE</name>
<comment type="similarity">
    <text evidence="2 13">Belongs to the GHMP kinase family. Homoserine kinase subfamily.</text>
</comment>
<feature type="binding site" evidence="13">
    <location>
        <begin position="86"/>
        <end position="96"/>
    </location>
    <ligand>
        <name>ATP</name>
        <dbReference type="ChEBI" id="CHEBI:30616"/>
    </ligand>
</feature>